<proteinExistence type="predicted"/>
<evidence type="ECO:0000313" key="2">
    <source>
        <dbReference type="Proteomes" id="UP000824881"/>
    </source>
</evidence>
<dbReference type="EMBL" id="WQMT02000004">
    <property type="protein sequence ID" value="KAG9224173.1"/>
    <property type="molecule type" value="Genomic_DNA"/>
</dbReference>
<sequence length="66" mass="6797">MDGMHGRKKDCLTSATLFTMRAALFLLAFAAVFVVASPSSDKGKKKKPAAPAADPAASTDAPTDTV</sequence>
<keyword evidence="2" id="KW-1185">Reference proteome</keyword>
<protein>
    <submittedName>
        <fullName evidence="1">Uncharacterized protein</fullName>
    </submittedName>
</protein>
<name>A0ACB7J4C4_PLECO</name>
<comment type="caution">
    <text evidence="1">The sequence shown here is derived from an EMBL/GenBank/DDBJ whole genome shotgun (WGS) entry which is preliminary data.</text>
</comment>
<reference evidence="1 2" key="1">
    <citation type="journal article" date="2021" name="Appl. Environ. Microbiol.">
        <title>Genetic linkage and physical mapping for an oyster mushroom Pleurotus cornucopiae and QTL analysis for the trait cap color.</title>
        <authorList>
            <person name="Zhang Y."/>
            <person name="Gao W."/>
            <person name="Sonnenberg A."/>
            <person name="Chen Q."/>
            <person name="Zhang J."/>
            <person name="Huang C."/>
        </authorList>
    </citation>
    <scope>NUCLEOTIDE SEQUENCE [LARGE SCALE GENOMIC DNA]</scope>
    <source>
        <strain evidence="1">CCMSSC00406</strain>
    </source>
</reference>
<gene>
    <name evidence="1" type="ORF">CCMSSC00406_0006841</name>
</gene>
<accession>A0ACB7J4C4</accession>
<evidence type="ECO:0000313" key="1">
    <source>
        <dbReference type="EMBL" id="KAG9224173.1"/>
    </source>
</evidence>
<organism evidence="1 2">
    <name type="scientific">Pleurotus cornucopiae</name>
    <name type="common">Cornucopia mushroom</name>
    <dbReference type="NCBI Taxonomy" id="5321"/>
    <lineage>
        <taxon>Eukaryota</taxon>
        <taxon>Fungi</taxon>
        <taxon>Dikarya</taxon>
        <taxon>Basidiomycota</taxon>
        <taxon>Agaricomycotina</taxon>
        <taxon>Agaricomycetes</taxon>
        <taxon>Agaricomycetidae</taxon>
        <taxon>Agaricales</taxon>
        <taxon>Pleurotineae</taxon>
        <taxon>Pleurotaceae</taxon>
        <taxon>Pleurotus</taxon>
    </lineage>
</organism>
<dbReference type="Proteomes" id="UP000824881">
    <property type="component" value="Unassembled WGS sequence"/>
</dbReference>